<name>A0A2V1DHY4_9PLEO</name>
<sequence>MEYDQIIRTATFFAPSTFIAAVAYATVFCILTQPANSAAAIHFGGRVVRRGHQRFYKTQLRQLDWVYYGSGSQETAKDIEKVNRMHANIWKQLPGTFSDLYEAHMSVISMGYFEQWMRKLVGSQNEMHHKVKVAWPQWGERVCDHFHTEPSDGRRSMALNFSRTFEEIKTFGLRFDTIACEEESTPELLQKGHETAEAFNSQFCELCCLQWLGRDVILTFTPPGSRRRQNLGEPHRPVSAVIKSLLKLFFDLSDELLPDPAKPNLPYVRERLLATNLNKTVKTIKMYRTKQDKSFIAVGLLALVLLPAIYFYINYRL</sequence>
<evidence type="ECO:0000313" key="2">
    <source>
        <dbReference type="EMBL" id="PVH97223.1"/>
    </source>
</evidence>
<evidence type="ECO:0008006" key="4">
    <source>
        <dbReference type="Google" id="ProtNLM"/>
    </source>
</evidence>
<gene>
    <name evidence="2" type="ORF">DM02DRAFT_685681</name>
</gene>
<dbReference type="Proteomes" id="UP000244855">
    <property type="component" value="Unassembled WGS sequence"/>
</dbReference>
<evidence type="ECO:0000313" key="3">
    <source>
        <dbReference type="Proteomes" id="UP000244855"/>
    </source>
</evidence>
<keyword evidence="1" id="KW-0812">Transmembrane</keyword>
<dbReference type="AlphaFoldDB" id="A0A2V1DHY4"/>
<keyword evidence="1" id="KW-0472">Membrane</keyword>
<dbReference type="OrthoDB" id="2821871at2759"/>
<feature type="transmembrane region" description="Helical" evidence="1">
    <location>
        <begin position="12"/>
        <end position="31"/>
    </location>
</feature>
<dbReference type="STRING" id="97972.A0A2V1DHY4"/>
<feature type="transmembrane region" description="Helical" evidence="1">
    <location>
        <begin position="295"/>
        <end position="313"/>
    </location>
</feature>
<organism evidence="2 3">
    <name type="scientific">Periconia macrospinosa</name>
    <dbReference type="NCBI Taxonomy" id="97972"/>
    <lineage>
        <taxon>Eukaryota</taxon>
        <taxon>Fungi</taxon>
        <taxon>Dikarya</taxon>
        <taxon>Ascomycota</taxon>
        <taxon>Pezizomycotina</taxon>
        <taxon>Dothideomycetes</taxon>
        <taxon>Pleosporomycetidae</taxon>
        <taxon>Pleosporales</taxon>
        <taxon>Massarineae</taxon>
        <taxon>Periconiaceae</taxon>
        <taxon>Periconia</taxon>
    </lineage>
</organism>
<keyword evidence="1" id="KW-1133">Transmembrane helix</keyword>
<accession>A0A2V1DHY4</accession>
<protein>
    <recommendedName>
        <fullName evidence="4">ER-bound oxygenase mpaB/mpaB'/Rubber oxygenase catalytic domain-containing protein</fullName>
    </recommendedName>
</protein>
<keyword evidence="3" id="KW-1185">Reference proteome</keyword>
<reference evidence="2 3" key="1">
    <citation type="journal article" date="2018" name="Sci. Rep.">
        <title>Comparative genomics provides insights into the lifestyle and reveals functional heterogeneity of dark septate endophytic fungi.</title>
        <authorList>
            <person name="Knapp D.G."/>
            <person name="Nemeth J.B."/>
            <person name="Barry K."/>
            <person name="Hainaut M."/>
            <person name="Henrissat B."/>
            <person name="Johnson J."/>
            <person name="Kuo A."/>
            <person name="Lim J.H.P."/>
            <person name="Lipzen A."/>
            <person name="Nolan M."/>
            <person name="Ohm R.A."/>
            <person name="Tamas L."/>
            <person name="Grigoriev I.V."/>
            <person name="Spatafora J.W."/>
            <person name="Nagy L.G."/>
            <person name="Kovacs G.M."/>
        </authorList>
    </citation>
    <scope>NUCLEOTIDE SEQUENCE [LARGE SCALE GENOMIC DNA]</scope>
    <source>
        <strain evidence="2 3">DSE2036</strain>
    </source>
</reference>
<proteinExistence type="predicted"/>
<evidence type="ECO:0000256" key="1">
    <source>
        <dbReference type="SAM" id="Phobius"/>
    </source>
</evidence>
<dbReference type="EMBL" id="KZ805442">
    <property type="protein sequence ID" value="PVH97223.1"/>
    <property type="molecule type" value="Genomic_DNA"/>
</dbReference>